<dbReference type="InterPro" id="IPR001753">
    <property type="entry name" value="Enoyl-CoA_hydra/iso"/>
</dbReference>
<dbReference type="RefSeq" id="WP_311698156.1">
    <property type="nucleotide sequence ID" value="NZ_JAVREY010000041.1"/>
</dbReference>
<dbReference type="PANTHER" id="PTHR11941">
    <property type="entry name" value="ENOYL-COA HYDRATASE-RELATED"/>
    <property type="match status" value="1"/>
</dbReference>
<proteinExistence type="inferred from homology"/>
<dbReference type="PROSITE" id="PS00166">
    <property type="entry name" value="ENOYL_COA_HYDRATASE"/>
    <property type="match status" value="1"/>
</dbReference>
<evidence type="ECO:0000313" key="5">
    <source>
        <dbReference type="EMBL" id="MDT0466694.1"/>
    </source>
</evidence>
<organism evidence="5 6">
    <name type="scientific">Streptomyces gibsoniae</name>
    <dbReference type="NCBI Taxonomy" id="3075529"/>
    <lineage>
        <taxon>Bacteria</taxon>
        <taxon>Bacillati</taxon>
        <taxon>Actinomycetota</taxon>
        <taxon>Actinomycetes</taxon>
        <taxon>Kitasatosporales</taxon>
        <taxon>Streptomycetaceae</taxon>
        <taxon>Streptomyces</taxon>
    </lineage>
</organism>
<accession>A0ABU2U0G1</accession>
<keyword evidence="6" id="KW-1185">Reference proteome</keyword>
<evidence type="ECO:0000256" key="4">
    <source>
        <dbReference type="RuleBase" id="RU003707"/>
    </source>
</evidence>
<dbReference type="InterPro" id="IPR029045">
    <property type="entry name" value="ClpP/crotonase-like_dom_sf"/>
</dbReference>
<evidence type="ECO:0000256" key="3">
    <source>
        <dbReference type="ARBA" id="ARBA00023239"/>
    </source>
</evidence>
<evidence type="ECO:0000256" key="2">
    <source>
        <dbReference type="ARBA" id="ARBA00023098"/>
    </source>
</evidence>
<dbReference type="InterPro" id="IPR018376">
    <property type="entry name" value="Enoyl-CoA_hyd/isom_CS"/>
</dbReference>
<dbReference type="Proteomes" id="UP001183809">
    <property type="component" value="Unassembled WGS sequence"/>
</dbReference>
<keyword evidence="2" id="KW-0443">Lipid metabolism</keyword>
<protein>
    <submittedName>
        <fullName evidence="5">Enoyl-CoA hydratase/isomerase family protein</fullName>
    </submittedName>
</protein>
<dbReference type="CDD" id="cd06558">
    <property type="entry name" value="crotonase-like"/>
    <property type="match status" value="1"/>
</dbReference>
<comment type="caution">
    <text evidence="5">The sequence shown here is derived from an EMBL/GenBank/DDBJ whole genome shotgun (WGS) entry which is preliminary data.</text>
</comment>
<dbReference type="PANTHER" id="PTHR11941:SF169">
    <property type="entry name" value="(7AS)-7A-METHYL-1,5-DIOXO-2,3,5,6,7,7A-HEXAHYDRO-1H-INDENE-CARBOXYL-COA HYDROLASE"/>
    <property type="match status" value="1"/>
</dbReference>
<name>A0ABU2U0G1_9ACTN</name>
<comment type="similarity">
    <text evidence="1 4">Belongs to the enoyl-CoA hydratase/isomerase family.</text>
</comment>
<evidence type="ECO:0000256" key="1">
    <source>
        <dbReference type="ARBA" id="ARBA00005254"/>
    </source>
</evidence>
<reference evidence="6" key="1">
    <citation type="submission" date="2023-07" db="EMBL/GenBank/DDBJ databases">
        <title>30 novel species of actinomycetes from the DSMZ collection.</title>
        <authorList>
            <person name="Nouioui I."/>
        </authorList>
    </citation>
    <scope>NUCLEOTIDE SEQUENCE [LARGE SCALE GENOMIC DNA]</scope>
    <source>
        <strain evidence="6">DSM 41699</strain>
    </source>
</reference>
<dbReference type="Gene3D" id="3.90.226.10">
    <property type="entry name" value="2-enoyl-CoA Hydratase, Chain A, domain 1"/>
    <property type="match status" value="1"/>
</dbReference>
<keyword evidence="3" id="KW-0456">Lyase</keyword>
<dbReference type="Pfam" id="PF00378">
    <property type="entry name" value="ECH_1"/>
    <property type="match status" value="1"/>
</dbReference>
<evidence type="ECO:0000313" key="6">
    <source>
        <dbReference type="Proteomes" id="UP001183809"/>
    </source>
</evidence>
<gene>
    <name evidence="5" type="ORF">RM764_27455</name>
</gene>
<sequence>MASLDPEFDKDGPVLDTDGVRLTVDGAIATVTLTNPDKRNAQSPALWRALAEAGRVLPGSVRVVVLRGEGKSFSAGLDRQMFTPEGLPGEPNFIDLARSSDAELDAAIAGFQEAFTWWRRNDIVSIAAVQGHAIGAGFQLALACDLRVVADDVQFAMRETSLGLVPDLTGTHPLVSLVGYARALEICVTGRFVLAEEAVASGLANISVPREELDGTVRDLASALLAADRNAVIETKTLLRGAQERTYEEQRAAERAAQARRLRDLAGSGD</sequence>
<dbReference type="SUPFAM" id="SSF52096">
    <property type="entry name" value="ClpP/crotonase"/>
    <property type="match status" value="1"/>
</dbReference>
<dbReference type="EMBL" id="JAVREY010000041">
    <property type="protein sequence ID" value="MDT0466694.1"/>
    <property type="molecule type" value="Genomic_DNA"/>
</dbReference>